<evidence type="ECO:0000313" key="4">
    <source>
        <dbReference type="Proteomes" id="UP000768567"/>
    </source>
</evidence>
<evidence type="ECO:0000313" key="3">
    <source>
        <dbReference type="EMBL" id="MBE5038721.1"/>
    </source>
</evidence>
<keyword evidence="1" id="KW-0812">Transmembrane</keyword>
<keyword evidence="2" id="KW-0732">Signal</keyword>
<organism evidence="3 4">
    <name type="scientific">Gemmiger gallinarum</name>
    <dbReference type="NCBI Taxonomy" id="2779354"/>
    <lineage>
        <taxon>Bacteria</taxon>
        <taxon>Bacillati</taxon>
        <taxon>Bacillota</taxon>
        <taxon>Clostridia</taxon>
        <taxon>Eubacteriales</taxon>
        <taxon>Gemmiger</taxon>
    </lineage>
</organism>
<evidence type="ECO:0000256" key="2">
    <source>
        <dbReference type="SAM" id="SignalP"/>
    </source>
</evidence>
<accession>A0ABR9R6D8</accession>
<keyword evidence="1" id="KW-1133">Transmembrane helix</keyword>
<feature type="transmembrane region" description="Helical" evidence="1">
    <location>
        <begin position="417"/>
        <end position="438"/>
    </location>
</feature>
<feature type="signal peptide" evidence="2">
    <location>
        <begin position="1"/>
        <end position="27"/>
    </location>
</feature>
<feature type="chain" id="PRO_5046384031" evidence="2">
    <location>
        <begin position="28"/>
        <end position="457"/>
    </location>
</feature>
<proteinExistence type="predicted"/>
<comment type="caution">
    <text evidence="3">The sequence shown here is derived from an EMBL/GenBank/DDBJ whole genome shotgun (WGS) entry which is preliminary data.</text>
</comment>
<protein>
    <submittedName>
        <fullName evidence="3">Uncharacterized protein</fullName>
    </submittedName>
</protein>
<dbReference type="RefSeq" id="WP_193503165.1">
    <property type="nucleotide sequence ID" value="NZ_JADCKC010000004.1"/>
</dbReference>
<dbReference type="PANTHER" id="PTHR35902">
    <property type="entry name" value="S-LAYER DOMAIN-LIKE PROTEIN-RELATED"/>
    <property type="match status" value="1"/>
</dbReference>
<dbReference type="InterPro" id="IPR013783">
    <property type="entry name" value="Ig-like_fold"/>
</dbReference>
<gene>
    <name evidence="3" type="ORF">INF35_13075</name>
</gene>
<dbReference type="EMBL" id="JADCKC010000004">
    <property type="protein sequence ID" value="MBE5038721.1"/>
    <property type="molecule type" value="Genomic_DNA"/>
</dbReference>
<keyword evidence="1" id="KW-0472">Membrane</keyword>
<reference evidence="3 4" key="1">
    <citation type="submission" date="2020-10" db="EMBL/GenBank/DDBJ databases">
        <title>ChiBAC.</title>
        <authorList>
            <person name="Zenner C."/>
            <person name="Hitch T.C.A."/>
            <person name="Clavel T."/>
        </authorList>
    </citation>
    <scope>NUCLEOTIDE SEQUENCE [LARGE SCALE GENOMIC DNA]</scope>
    <source>
        <strain evidence="3 4">DSM 109015</strain>
    </source>
</reference>
<dbReference type="Gene3D" id="2.60.40.10">
    <property type="entry name" value="Immunoglobulins"/>
    <property type="match status" value="1"/>
</dbReference>
<dbReference type="Proteomes" id="UP000768567">
    <property type="component" value="Unassembled WGS sequence"/>
</dbReference>
<sequence>MKTTSRILSIGMALLLLVCLCTMPAFAEGDDGSATPPVTNTTGDGVYVTAATVTDIAGGEVTTVERDDHVNIVLRVVDHSSAKNNVTADQIVTRINSSIFQYTGTGEISQLIEGTDDGGDYYSYVLLFRDVIYAGGGNTLNIDLSYLDSSMAMQQFAVTIGQCVDEDPKTPNLVMRESSYGTETVTAGNPFTLSVTAYATAGDESLSDVIVSVTLPDGITLTGGSLSEYVGTMSAKSTRDVTFAVLPSASFTGGVANITVNMTGTGTESGTAVTGTGTISVPISQPDRFEITTMELTDTIYVGDTTSVTLNFVNKGKNPISNLEASISGENLGVDVSQQYIGNIAAGTENSVDFDLTPQQAGELSGTITLTYEASDGTTKTLTQDFSATVQEMPVYEDPGMIDPGMVEPEPTGGMPVWGIVLIVVGVVVVVVIVVAVVRKKKKAAALAMLEDGDEDL</sequence>
<keyword evidence="4" id="KW-1185">Reference proteome</keyword>
<dbReference type="PANTHER" id="PTHR35902:SF6">
    <property type="entry name" value="CONSERVED WITHIN P. AEROPHILUM"/>
    <property type="match status" value="1"/>
</dbReference>
<name>A0ABR9R6D8_9FIRM</name>
<evidence type="ECO:0000256" key="1">
    <source>
        <dbReference type="SAM" id="Phobius"/>
    </source>
</evidence>